<feature type="domain" description="Beta-adaptin appendage C-terminal subdomain" evidence="8">
    <location>
        <begin position="723"/>
        <end position="803"/>
    </location>
</feature>
<dbReference type="SMR" id="A2DBY1"/>
<comment type="subcellular location">
    <subcellularLocation>
        <location evidence="1">Endomembrane system</location>
    </subcellularLocation>
</comment>
<dbReference type="Pfam" id="PF01602">
    <property type="entry name" value="Adaptin_N"/>
    <property type="match status" value="1"/>
</dbReference>
<dbReference type="InParanoid" id="A2DBY1"/>
<keyword evidence="4" id="KW-0653">Protein transport</keyword>
<keyword evidence="10" id="KW-1185">Reference proteome</keyword>
<evidence type="ECO:0000313" key="10">
    <source>
        <dbReference type="Proteomes" id="UP000001542"/>
    </source>
</evidence>
<feature type="region of interest" description="Disordered" evidence="6">
    <location>
        <begin position="1"/>
        <end position="25"/>
    </location>
</feature>
<evidence type="ECO:0000259" key="7">
    <source>
        <dbReference type="Pfam" id="PF01602"/>
    </source>
</evidence>
<dbReference type="STRING" id="5722.A2DBY1"/>
<feature type="domain" description="Clathrin/coatomer adaptor adaptin-like N-terminal" evidence="7">
    <location>
        <begin position="9"/>
        <end position="524"/>
    </location>
</feature>
<evidence type="ECO:0000256" key="6">
    <source>
        <dbReference type="SAM" id="MobiDB-lite"/>
    </source>
</evidence>
<proteinExistence type="inferred from homology"/>
<accession>A2DBY1</accession>
<dbReference type="InterPro" id="IPR026739">
    <property type="entry name" value="AP_beta"/>
</dbReference>
<gene>
    <name evidence="9" type="ORF">TVAG_456570</name>
</gene>
<comment type="similarity">
    <text evidence="2">Belongs to the adaptor complexes large subunit family.</text>
</comment>
<evidence type="ECO:0000256" key="2">
    <source>
        <dbReference type="ARBA" id="ARBA00006613"/>
    </source>
</evidence>
<evidence type="ECO:0000256" key="1">
    <source>
        <dbReference type="ARBA" id="ARBA00004308"/>
    </source>
</evidence>
<keyword evidence="3" id="KW-0813">Transport</keyword>
<dbReference type="OMA" id="CFNSGTF"/>
<dbReference type="EMBL" id="DS113186">
    <property type="protein sequence ID" value="EAY22022.1"/>
    <property type="molecule type" value="Genomic_DNA"/>
</dbReference>
<dbReference type="VEuPathDB" id="TrichDB:TVAG_456570"/>
<dbReference type="InterPro" id="IPR013041">
    <property type="entry name" value="Clathrin_app_Ig-like_sf"/>
</dbReference>
<organism evidence="9 10">
    <name type="scientific">Trichomonas vaginalis (strain ATCC PRA-98 / G3)</name>
    <dbReference type="NCBI Taxonomy" id="412133"/>
    <lineage>
        <taxon>Eukaryota</taxon>
        <taxon>Metamonada</taxon>
        <taxon>Parabasalia</taxon>
        <taxon>Trichomonadida</taxon>
        <taxon>Trichomonadidae</taxon>
        <taxon>Trichomonas</taxon>
    </lineage>
</organism>
<evidence type="ECO:0000313" key="9">
    <source>
        <dbReference type="EMBL" id="EAY22022.1"/>
    </source>
</evidence>
<evidence type="ECO:0000256" key="5">
    <source>
        <dbReference type="ARBA" id="ARBA00023136"/>
    </source>
</evidence>
<evidence type="ECO:0000256" key="4">
    <source>
        <dbReference type="ARBA" id="ARBA00022927"/>
    </source>
</evidence>
<sequence>MFESEGKGELNNLRNALDGNDPSERKRAAKRTVFLMRSGENVRSLFASMLRCVKTSDLELKKLAYLYLVQYSIQEPEQAIMAVNTFIQDSQDYNPIVRALAVRTMCRIKLESVAEHMIQPLKRALQDSDPYVRKTATYSVAKLYEIIPEAVENANLFKDLLLLLKDENPMVVSNTTATIFEINERRTTPIFKLNSDTLAPILSALSSCSQECMTILFDALARYTPESKEDATFLIDRLIPFLKHSNPAVVIGSFRCIFMFLEIDARDTKELFPQIIPPFITLVTSAEPQIQYVVLRTLSLFVQKYPKALSKEIRVFFCKYNDPSYIKMEKLDIIITICNTRSAKLILDELQEYCNSVDVAFVRKSIRAVGQIAIKIESAARRCVDILTSLVQGKADYAIEEAVCVTCDLLRKFPGEFEGIISNVCSNLEMIKEPRAKASAIWILGEYCQHIDNVDEILDTYLETFHDEQQIVQLQLLTALVKAYLERPEQTKDQLQFILNEATKEGNFPDVKNRAVVYWRILSNDPSIAKKIIIFPKSTVVHSGINFEPHILAELIKNMGTVSGVLHVVPSDFVRRVRYVPENDEDVDGEDIHDWHQVRLNDSSIIDLFADYDSNNIYLRIVNKSGQPLSQFAFALNVNALGISAKGPGDFPQQLNTMDVCEVTIPIQSDLKTAVLDKTELMMAIKTSAGAVYAADRLPIEYFLSKEGDKGQDAFRQGFTSFTNEFTCEVESATLATKEQLAKRNVFYVGKNAEQAKTFVQFALGEGQVFFVCEITTHGDNFSVTFKTNGAPYLPVVAASASAILAQK</sequence>
<dbReference type="InterPro" id="IPR016024">
    <property type="entry name" value="ARM-type_fold"/>
</dbReference>
<dbReference type="InterPro" id="IPR015151">
    <property type="entry name" value="B-adaptin_app_sub_C"/>
</dbReference>
<dbReference type="InterPro" id="IPR002553">
    <property type="entry name" value="Clathrin/coatomer_adapt-like_N"/>
</dbReference>
<dbReference type="FunCoup" id="A2DBY1">
    <property type="interactions" value="13"/>
</dbReference>
<dbReference type="Gene3D" id="1.25.10.10">
    <property type="entry name" value="Leucine-rich Repeat Variant"/>
    <property type="match status" value="1"/>
</dbReference>
<dbReference type="InterPro" id="IPR013037">
    <property type="entry name" value="Clathrin_b-adaptin_app_Ig-like"/>
</dbReference>
<evidence type="ECO:0000256" key="3">
    <source>
        <dbReference type="ARBA" id="ARBA00022448"/>
    </source>
</evidence>
<dbReference type="OrthoDB" id="10254310at2759"/>
<dbReference type="KEGG" id="tva:5467575"/>
<dbReference type="GO" id="GO:0030131">
    <property type="term" value="C:clathrin adaptor complex"/>
    <property type="evidence" value="ECO:0007669"/>
    <property type="project" value="InterPro"/>
</dbReference>
<reference evidence="9" key="2">
    <citation type="journal article" date="2007" name="Science">
        <title>Draft genome sequence of the sexually transmitted pathogen Trichomonas vaginalis.</title>
        <authorList>
            <person name="Carlton J.M."/>
            <person name="Hirt R.P."/>
            <person name="Silva J.C."/>
            <person name="Delcher A.L."/>
            <person name="Schatz M."/>
            <person name="Zhao Q."/>
            <person name="Wortman J.R."/>
            <person name="Bidwell S.L."/>
            <person name="Alsmark U.C.M."/>
            <person name="Besteiro S."/>
            <person name="Sicheritz-Ponten T."/>
            <person name="Noel C.J."/>
            <person name="Dacks J.B."/>
            <person name="Foster P.G."/>
            <person name="Simillion C."/>
            <person name="Van de Peer Y."/>
            <person name="Miranda-Saavedra D."/>
            <person name="Barton G.J."/>
            <person name="Westrop G.D."/>
            <person name="Mueller S."/>
            <person name="Dessi D."/>
            <person name="Fiori P.L."/>
            <person name="Ren Q."/>
            <person name="Paulsen I."/>
            <person name="Zhang H."/>
            <person name="Bastida-Corcuera F.D."/>
            <person name="Simoes-Barbosa A."/>
            <person name="Brown M.T."/>
            <person name="Hayes R.D."/>
            <person name="Mukherjee M."/>
            <person name="Okumura C.Y."/>
            <person name="Schneider R."/>
            <person name="Smith A.J."/>
            <person name="Vanacova S."/>
            <person name="Villalvazo M."/>
            <person name="Haas B.J."/>
            <person name="Pertea M."/>
            <person name="Feldblyum T.V."/>
            <person name="Utterback T.R."/>
            <person name="Shu C.L."/>
            <person name="Osoegawa K."/>
            <person name="de Jong P.J."/>
            <person name="Hrdy I."/>
            <person name="Horvathova L."/>
            <person name="Zubacova Z."/>
            <person name="Dolezal P."/>
            <person name="Malik S.B."/>
            <person name="Logsdon J.M. Jr."/>
            <person name="Henze K."/>
            <person name="Gupta A."/>
            <person name="Wang C.C."/>
            <person name="Dunne R.L."/>
            <person name="Upcroft J.A."/>
            <person name="Upcroft P."/>
            <person name="White O."/>
            <person name="Salzberg S.L."/>
            <person name="Tang P."/>
            <person name="Chiu C.-H."/>
            <person name="Lee Y.-S."/>
            <person name="Embley T.M."/>
            <person name="Coombs G.H."/>
            <person name="Mottram J.C."/>
            <person name="Tachezy J."/>
            <person name="Fraser-Liggett C.M."/>
            <person name="Johnson P.J."/>
        </authorList>
    </citation>
    <scope>NUCLEOTIDE SEQUENCE [LARGE SCALE GENOMIC DNA]</scope>
    <source>
        <strain evidence="9">G3</strain>
    </source>
</reference>
<name>A2DBY1_TRIV3</name>
<evidence type="ECO:0000259" key="8">
    <source>
        <dbReference type="Pfam" id="PF09066"/>
    </source>
</evidence>
<protein>
    <submittedName>
        <fullName evidence="9">Adaptin N terminal region family protein</fullName>
    </submittedName>
</protein>
<dbReference type="SUPFAM" id="SSF48371">
    <property type="entry name" value="ARM repeat"/>
    <property type="match status" value="1"/>
</dbReference>
<dbReference type="RefSeq" id="XP_001583008.1">
    <property type="nucleotide sequence ID" value="XM_001582958.1"/>
</dbReference>
<dbReference type="Pfam" id="PF09066">
    <property type="entry name" value="B2-adapt-app_C"/>
    <property type="match status" value="1"/>
</dbReference>
<dbReference type="InterPro" id="IPR011989">
    <property type="entry name" value="ARM-like"/>
</dbReference>
<reference evidence="9" key="1">
    <citation type="submission" date="2006-10" db="EMBL/GenBank/DDBJ databases">
        <authorList>
            <person name="Amadeo P."/>
            <person name="Zhao Q."/>
            <person name="Wortman J."/>
            <person name="Fraser-Liggett C."/>
            <person name="Carlton J."/>
        </authorList>
    </citation>
    <scope>NUCLEOTIDE SEQUENCE</scope>
    <source>
        <strain evidence="9">G3</strain>
    </source>
</reference>
<dbReference type="GO" id="GO:0012505">
    <property type="term" value="C:endomembrane system"/>
    <property type="evidence" value="ECO:0007669"/>
    <property type="project" value="UniProtKB-SubCell"/>
</dbReference>
<dbReference type="VEuPathDB" id="TrichDB:TVAGG3_0264260"/>
<dbReference type="GO" id="GO:0006886">
    <property type="term" value="P:intracellular protein transport"/>
    <property type="evidence" value="ECO:0007669"/>
    <property type="project" value="InterPro"/>
</dbReference>
<dbReference type="Proteomes" id="UP000001542">
    <property type="component" value="Unassembled WGS sequence"/>
</dbReference>
<dbReference type="GO" id="GO:0016192">
    <property type="term" value="P:vesicle-mediated transport"/>
    <property type="evidence" value="ECO:0000318"/>
    <property type="project" value="GO_Central"/>
</dbReference>
<dbReference type="AlphaFoldDB" id="A2DBY1"/>
<dbReference type="eggNOG" id="KOG1061">
    <property type="taxonomic scope" value="Eukaryota"/>
</dbReference>
<dbReference type="PANTHER" id="PTHR11134">
    <property type="entry name" value="ADAPTOR COMPLEX SUBUNIT BETA FAMILY MEMBER"/>
    <property type="match status" value="1"/>
</dbReference>
<dbReference type="SUPFAM" id="SSF49348">
    <property type="entry name" value="Clathrin adaptor appendage domain"/>
    <property type="match status" value="1"/>
</dbReference>
<keyword evidence="5" id="KW-0472">Membrane</keyword>
<dbReference type="Gene3D" id="2.60.40.1150">
    <property type="match status" value="1"/>
</dbReference>
<dbReference type="FunFam" id="2.60.40.1150:FF:000002">
    <property type="entry name" value="Beta-adaptin-like protein C"/>
    <property type="match status" value="1"/>
</dbReference>